<evidence type="ECO:0000256" key="2">
    <source>
        <dbReference type="SAM" id="MobiDB-lite"/>
    </source>
</evidence>
<feature type="compositionally biased region" description="Basic and acidic residues" evidence="2">
    <location>
        <begin position="298"/>
        <end position="309"/>
    </location>
</feature>
<gene>
    <name evidence="4" type="ORF">HK097_002152</name>
</gene>
<feature type="region of interest" description="Disordered" evidence="2">
    <location>
        <begin position="298"/>
        <end position="412"/>
    </location>
</feature>
<dbReference type="Pfam" id="PF00035">
    <property type="entry name" value="dsrm"/>
    <property type="match status" value="1"/>
</dbReference>
<organism evidence="4 5">
    <name type="scientific">Rhizophlyctis rosea</name>
    <dbReference type="NCBI Taxonomy" id="64517"/>
    <lineage>
        <taxon>Eukaryota</taxon>
        <taxon>Fungi</taxon>
        <taxon>Fungi incertae sedis</taxon>
        <taxon>Chytridiomycota</taxon>
        <taxon>Chytridiomycota incertae sedis</taxon>
        <taxon>Chytridiomycetes</taxon>
        <taxon>Rhizophlyctidales</taxon>
        <taxon>Rhizophlyctidaceae</taxon>
        <taxon>Rhizophlyctis</taxon>
    </lineage>
</organism>
<protein>
    <recommendedName>
        <fullName evidence="3">DRBM domain-containing protein</fullName>
    </recommendedName>
</protein>
<comment type="caution">
    <text evidence="4">The sequence shown here is derived from an EMBL/GenBank/DDBJ whole genome shotgun (WGS) entry which is preliminary data.</text>
</comment>
<evidence type="ECO:0000259" key="3">
    <source>
        <dbReference type="PROSITE" id="PS50137"/>
    </source>
</evidence>
<feature type="compositionally biased region" description="Low complexity" evidence="2">
    <location>
        <begin position="265"/>
        <end position="276"/>
    </location>
</feature>
<feature type="region of interest" description="Disordered" evidence="2">
    <location>
        <begin position="1"/>
        <end position="24"/>
    </location>
</feature>
<dbReference type="CDD" id="cd00048">
    <property type="entry name" value="DSRM_SF"/>
    <property type="match status" value="1"/>
</dbReference>
<dbReference type="SMART" id="SM00358">
    <property type="entry name" value="DSRM"/>
    <property type="match status" value="1"/>
</dbReference>
<reference evidence="4" key="1">
    <citation type="submission" date="2020-05" db="EMBL/GenBank/DDBJ databases">
        <title>Phylogenomic resolution of chytrid fungi.</title>
        <authorList>
            <person name="Stajich J.E."/>
            <person name="Amses K."/>
            <person name="Simmons R."/>
            <person name="Seto K."/>
            <person name="Myers J."/>
            <person name="Bonds A."/>
            <person name="Quandt C.A."/>
            <person name="Barry K."/>
            <person name="Liu P."/>
            <person name="Grigoriev I."/>
            <person name="Longcore J.E."/>
            <person name="James T.Y."/>
        </authorList>
    </citation>
    <scope>NUCLEOTIDE SEQUENCE</scope>
    <source>
        <strain evidence="4">JEL0318</strain>
    </source>
</reference>
<evidence type="ECO:0000313" key="5">
    <source>
        <dbReference type="Proteomes" id="UP001212841"/>
    </source>
</evidence>
<feature type="domain" description="DRBM" evidence="3">
    <location>
        <begin position="89"/>
        <end position="159"/>
    </location>
</feature>
<dbReference type="Gene3D" id="3.30.160.20">
    <property type="match status" value="1"/>
</dbReference>
<dbReference type="Proteomes" id="UP001212841">
    <property type="component" value="Unassembled WGS sequence"/>
</dbReference>
<dbReference type="SUPFAM" id="SSF54768">
    <property type="entry name" value="dsRNA-binding domain-like"/>
    <property type="match status" value="1"/>
</dbReference>
<feature type="compositionally biased region" description="Polar residues" evidence="2">
    <location>
        <begin position="201"/>
        <end position="216"/>
    </location>
</feature>
<evidence type="ECO:0000256" key="1">
    <source>
        <dbReference type="PROSITE-ProRule" id="PRU00266"/>
    </source>
</evidence>
<proteinExistence type="predicted"/>
<evidence type="ECO:0000313" key="4">
    <source>
        <dbReference type="EMBL" id="KAJ3041895.1"/>
    </source>
</evidence>
<keyword evidence="1" id="KW-0694">RNA-binding</keyword>
<accession>A0AAD5X1E7</accession>
<feature type="region of interest" description="Disordered" evidence="2">
    <location>
        <begin position="162"/>
        <end position="284"/>
    </location>
</feature>
<dbReference type="EMBL" id="JADGJD010001454">
    <property type="protein sequence ID" value="KAJ3041895.1"/>
    <property type="molecule type" value="Genomic_DNA"/>
</dbReference>
<feature type="compositionally biased region" description="Basic and acidic residues" evidence="2">
    <location>
        <begin position="403"/>
        <end position="412"/>
    </location>
</feature>
<dbReference type="AlphaFoldDB" id="A0AAD5X1E7"/>
<dbReference type="PROSITE" id="PS50137">
    <property type="entry name" value="DS_RBD"/>
    <property type="match status" value="1"/>
</dbReference>
<sequence>MAAASRQFEVVNPDDPAQKHKNHPPPKFIWPAQQPLGLQHYPVSLEFNGWVFRGSKWRTKNDAKYALAQAAVNKLRTSRDGFYMDGEEKYVSKLQRLSQKLRVNLPDYEIEQLRVPSARAQFIGKVRVGSQWYRSPRLSRTRADAKNDAAMVAYNAETARMRASEEVSKRLKRAKANSGSNAKHPTSALVPLNNVGAGPANGNTNLASANRSTNGLASAPAAEMGGPSRVESAETFHPGDGVNTAMGAAGRPSANDVRQTAQTDNGANPSAGAAAPLQPPASTAETSIEITMRDPNVDEDKQQNKDDGHGSNVPKGPATTERTPSQRDTRDTPTTRSPWKLFSNLRENFGFGTPTAKKRPHEDDPSSHTTDVSDQIHEEAGPSKRPKRHRNDSDGCRRVGSGESERKTSADQLKDLAVEKGLQLEIKSVLGGAGWRSTVMFGSLTAGHQTVTREREHLQKAVEDACGEALKGLKEKGQERASS</sequence>
<dbReference type="GO" id="GO:0003723">
    <property type="term" value="F:RNA binding"/>
    <property type="evidence" value="ECO:0007669"/>
    <property type="project" value="UniProtKB-UniRule"/>
</dbReference>
<feature type="compositionally biased region" description="Basic and acidic residues" evidence="2">
    <location>
        <begin position="324"/>
        <end position="333"/>
    </location>
</feature>
<dbReference type="InterPro" id="IPR014720">
    <property type="entry name" value="dsRBD_dom"/>
</dbReference>
<keyword evidence="5" id="KW-1185">Reference proteome</keyword>
<name>A0AAD5X1E7_9FUNG</name>